<feature type="transmembrane region" description="Helical" evidence="13">
    <location>
        <begin position="210"/>
        <end position="236"/>
    </location>
</feature>
<dbReference type="PANTHER" id="PTHR35864">
    <property type="entry name" value="ZINC METALLOPROTEASE MJ0611-RELATED"/>
    <property type="match status" value="1"/>
</dbReference>
<keyword evidence="9" id="KW-0862">Zinc</keyword>
<dbReference type="InterPro" id="IPR052348">
    <property type="entry name" value="Metallopeptidase_M50B"/>
</dbReference>
<evidence type="ECO:0000256" key="4">
    <source>
        <dbReference type="ARBA" id="ARBA00022475"/>
    </source>
</evidence>
<comment type="cofactor">
    <cofactor evidence="1">
        <name>Zn(2+)</name>
        <dbReference type="ChEBI" id="CHEBI:29105"/>
    </cofactor>
</comment>
<gene>
    <name evidence="15" type="ORF">AU192_10105</name>
</gene>
<protein>
    <recommendedName>
        <fullName evidence="14">Peptidase M50 domain-containing protein</fullName>
    </recommendedName>
</protein>
<dbReference type="Proteomes" id="UP000053707">
    <property type="component" value="Unassembled WGS sequence"/>
</dbReference>
<feature type="transmembrane region" description="Helical" evidence="13">
    <location>
        <begin position="41"/>
        <end position="64"/>
    </location>
</feature>
<evidence type="ECO:0000256" key="13">
    <source>
        <dbReference type="SAM" id="Phobius"/>
    </source>
</evidence>
<keyword evidence="10 13" id="KW-1133">Transmembrane helix</keyword>
<keyword evidence="5" id="KW-0645">Protease</keyword>
<dbReference type="GO" id="GO:0008237">
    <property type="term" value="F:metallopeptidase activity"/>
    <property type="evidence" value="ECO:0007669"/>
    <property type="project" value="UniProtKB-KW"/>
</dbReference>
<evidence type="ECO:0000313" key="15">
    <source>
        <dbReference type="EMBL" id="KUI07806.1"/>
    </source>
</evidence>
<keyword evidence="8" id="KW-0378">Hydrolase</keyword>
<evidence type="ECO:0000256" key="6">
    <source>
        <dbReference type="ARBA" id="ARBA00022692"/>
    </source>
</evidence>
<feature type="transmembrane region" description="Helical" evidence="13">
    <location>
        <begin position="160"/>
        <end position="181"/>
    </location>
</feature>
<dbReference type="CDD" id="cd06158">
    <property type="entry name" value="S2P-M50_like_1"/>
    <property type="match status" value="1"/>
</dbReference>
<dbReference type="GO" id="GO:0006508">
    <property type="term" value="P:proteolysis"/>
    <property type="evidence" value="ECO:0007669"/>
    <property type="project" value="UniProtKB-KW"/>
</dbReference>
<evidence type="ECO:0000256" key="2">
    <source>
        <dbReference type="ARBA" id="ARBA00004651"/>
    </source>
</evidence>
<evidence type="ECO:0000259" key="14">
    <source>
        <dbReference type="Pfam" id="PF02163"/>
    </source>
</evidence>
<evidence type="ECO:0000256" key="9">
    <source>
        <dbReference type="ARBA" id="ARBA00022833"/>
    </source>
</evidence>
<evidence type="ECO:0000256" key="12">
    <source>
        <dbReference type="ARBA" id="ARBA00023136"/>
    </source>
</evidence>
<name>A0A101A0E5_9MYCO</name>
<dbReference type="PANTHER" id="PTHR35864:SF1">
    <property type="entry name" value="ZINC METALLOPROTEASE YWHC-RELATED"/>
    <property type="match status" value="1"/>
</dbReference>
<evidence type="ECO:0000256" key="3">
    <source>
        <dbReference type="ARBA" id="ARBA00007931"/>
    </source>
</evidence>
<dbReference type="InterPro" id="IPR008915">
    <property type="entry name" value="Peptidase_M50"/>
</dbReference>
<evidence type="ECO:0000256" key="7">
    <source>
        <dbReference type="ARBA" id="ARBA00022723"/>
    </source>
</evidence>
<evidence type="ECO:0000256" key="1">
    <source>
        <dbReference type="ARBA" id="ARBA00001947"/>
    </source>
</evidence>
<feature type="transmembrane region" description="Helical" evidence="13">
    <location>
        <begin position="15"/>
        <end position="34"/>
    </location>
</feature>
<keyword evidence="7" id="KW-0479">Metal-binding</keyword>
<dbReference type="InterPro" id="IPR044537">
    <property type="entry name" value="Rip2-like"/>
</dbReference>
<dbReference type="GO" id="GO:0005886">
    <property type="term" value="C:plasma membrane"/>
    <property type="evidence" value="ECO:0007669"/>
    <property type="project" value="UniProtKB-SubCell"/>
</dbReference>
<evidence type="ECO:0000256" key="11">
    <source>
        <dbReference type="ARBA" id="ARBA00023049"/>
    </source>
</evidence>
<keyword evidence="12 13" id="KW-0472">Membrane</keyword>
<comment type="caution">
    <text evidence="15">The sequence shown here is derived from an EMBL/GenBank/DDBJ whole genome shotgun (WGS) entry which is preliminary data.</text>
</comment>
<keyword evidence="6 13" id="KW-0812">Transmembrane</keyword>
<feature type="transmembrane region" description="Helical" evidence="13">
    <location>
        <begin position="130"/>
        <end position="154"/>
    </location>
</feature>
<accession>A0A101A0E5</accession>
<evidence type="ECO:0000256" key="8">
    <source>
        <dbReference type="ARBA" id="ARBA00022801"/>
    </source>
</evidence>
<evidence type="ECO:0000256" key="5">
    <source>
        <dbReference type="ARBA" id="ARBA00022670"/>
    </source>
</evidence>
<feature type="domain" description="Peptidase M50" evidence="14">
    <location>
        <begin position="51"/>
        <end position="151"/>
    </location>
</feature>
<proteinExistence type="inferred from homology"/>
<dbReference type="AlphaFoldDB" id="A0A101A0E5"/>
<evidence type="ECO:0000256" key="10">
    <source>
        <dbReference type="ARBA" id="ARBA00022989"/>
    </source>
</evidence>
<dbReference type="GO" id="GO:0046872">
    <property type="term" value="F:metal ion binding"/>
    <property type="evidence" value="ECO:0007669"/>
    <property type="project" value="UniProtKB-KW"/>
</dbReference>
<dbReference type="Pfam" id="PF02163">
    <property type="entry name" value="Peptidase_M50"/>
    <property type="match status" value="1"/>
</dbReference>
<sequence length="260" mass="28445">MSVRPLHQSVRPSPVFLAIVAATVAGGVLAWVCATEISRPLAYVGVFTFVIAGWLVSLCVHEFAHAYTAWRFGDRDVAVRGYLTLNPLKYSNPLLSIGLPVAIIAIGGIGLPGGAVYVHTGWMTRRQRTLVSLAGPSTNLVFAVLLLVLTSVLYNPAHGVFWAGMAFLGFLQVTAFVLNMLPVPGLDGYGALEPHLSPQTQRAVAPAKQWGLLVLLLLLFTPGLNTWFWQVVLWFFDFTGVPRPLVWLGSDLTRFWSAWF</sequence>
<dbReference type="EMBL" id="LQIR01000067">
    <property type="protein sequence ID" value="KUI07806.1"/>
    <property type="molecule type" value="Genomic_DNA"/>
</dbReference>
<evidence type="ECO:0000313" key="16">
    <source>
        <dbReference type="Proteomes" id="UP000053707"/>
    </source>
</evidence>
<keyword evidence="4" id="KW-1003">Cell membrane</keyword>
<organism evidence="15 16">
    <name type="scientific">Mycobacterium lehmannii</name>
    <dbReference type="NCBI Taxonomy" id="2048550"/>
    <lineage>
        <taxon>Bacteria</taxon>
        <taxon>Bacillati</taxon>
        <taxon>Actinomycetota</taxon>
        <taxon>Actinomycetes</taxon>
        <taxon>Mycobacteriales</taxon>
        <taxon>Mycobacteriaceae</taxon>
        <taxon>Mycobacterium</taxon>
    </lineage>
</organism>
<dbReference type="RefSeq" id="WP_064399811.1">
    <property type="nucleotide sequence ID" value="NZ_LQIR01000067.1"/>
</dbReference>
<comment type="subcellular location">
    <subcellularLocation>
        <location evidence="2">Cell membrane</location>
        <topology evidence="2">Multi-pass membrane protein</topology>
    </subcellularLocation>
</comment>
<reference evidence="15 16" key="1">
    <citation type="submission" date="2016-01" db="EMBL/GenBank/DDBJ databases">
        <authorList>
            <consortium name="TB Trials Study Group"/>
            <person name="Sutton G."/>
            <person name="Brinkac L."/>
            <person name="Sanka R."/>
            <person name="Adams M."/>
            <person name="Lau E.L."/>
            <person name="Macaden R."/>
            <person name="Grewal H.M.S."/>
        </authorList>
    </citation>
    <scope>NUCLEOTIDE SEQUENCE [LARGE SCALE GENOMIC DNA]</scope>
    <source>
        <strain evidence="15 16">IS-1744</strain>
    </source>
</reference>
<keyword evidence="16" id="KW-1185">Reference proteome</keyword>
<comment type="similarity">
    <text evidence="3">Belongs to the peptidase M50B family.</text>
</comment>
<keyword evidence="11" id="KW-0482">Metalloprotease</keyword>
<feature type="transmembrane region" description="Helical" evidence="13">
    <location>
        <begin position="94"/>
        <end position="118"/>
    </location>
</feature>